<keyword evidence="1" id="KW-0812">Transmembrane</keyword>
<evidence type="ECO:0000313" key="2">
    <source>
        <dbReference type="EMBL" id="TDR06239.1"/>
    </source>
</evidence>
<accession>A0A4R6X2H7</accession>
<keyword evidence="1" id="KW-0472">Membrane</keyword>
<keyword evidence="1" id="KW-1133">Transmembrane helix</keyword>
<dbReference type="AlphaFoldDB" id="A0A4R6X2H7"/>
<feature type="transmembrane region" description="Helical" evidence="1">
    <location>
        <begin position="6"/>
        <end position="22"/>
    </location>
</feature>
<dbReference type="RefSeq" id="WP_133564546.1">
    <property type="nucleotide sequence ID" value="NZ_JAJGNH010000005.1"/>
</dbReference>
<organism evidence="2 3">
    <name type="scientific">Marinomonas communis</name>
    <dbReference type="NCBI Taxonomy" id="28254"/>
    <lineage>
        <taxon>Bacteria</taxon>
        <taxon>Pseudomonadati</taxon>
        <taxon>Pseudomonadota</taxon>
        <taxon>Gammaproteobacteria</taxon>
        <taxon>Oceanospirillales</taxon>
        <taxon>Oceanospirillaceae</taxon>
        <taxon>Marinomonas</taxon>
    </lineage>
</organism>
<evidence type="ECO:0000313" key="3">
    <source>
        <dbReference type="Proteomes" id="UP000295729"/>
    </source>
</evidence>
<feature type="transmembrane region" description="Helical" evidence="1">
    <location>
        <begin position="42"/>
        <end position="62"/>
    </location>
</feature>
<sequence length="117" mass="13228">MTALWGILIVSFFSFMHFAVSVQKHHRDLYKKMAITNKEFRVLQGVAWVTLLGTLIPAIQHWGVGIGIMTWLLLITVSALVVTALVNFAPESFAKLWRLLGVVRFIAPPAERPQRTK</sequence>
<dbReference type="OrthoDB" id="6694813at2"/>
<gene>
    <name evidence="2" type="ORF">C8D85_3169</name>
</gene>
<proteinExistence type="predicted"/>
<dbReference type="Proteomes" id="UP000295729">
    <property type="component" value="Unassembled WGS sequence"/>
</dbReference>
<evidence type="ECO:0000256" key="1">
    <source>
        <dbReference type="SAM" id="Phobius"/>
    </source>
</evidence>
<feature type="transmembrane region" description="Helical" evidence="1">
    <location>
        <begin position="68"/>
        <end position="89"/>
    </location>
</feature>
<comment type="caution">
    <text evidence="2">The sequence shown here is derived from an EMBL/GenBank/DDBJ whole genome shotgun (WGS) entry which is preliminary data.</text>
</comment>
<dbReference type="EMBL" id="SNZA01000006">
    <property type="protein sequence ID" value="TDR06239.1"/>
    <property type="molecule type" value="Genomic_DNA"/>
</dbReference>
<dbReference type="InterPro" id="IPR021762">
    <property type="entry name" value="DUF3325"/>
</dbReference>
<protein>
    <submittedName>
        <fullName evidence="2">Uncharacterized protein DUF3325</fullName>
    </submittedName>
</protein>
<name>A0A4R6X2H7_9GAMM</name>
<reference evidence="2 3" key="1">
    <citation type="submission" date="2019-03" db="EMBL/GenBank/DDBJ databases">
        <title>Genomic Encyclopedia of Type Strains, Phase IV (KMG-IV): sequencing the most valuable type-strain genomes for metagenomic binning, comparative biology and taxonomic classification.</title>
        <authorList>
            <person name="Goeker M."/>
        </authorList>
    </citation>
    <scope>NUCLEOTIDE SEQUENCE [LARGE SCALE GENOMIC DNA]</scope>
    <source>
        <strain evidence="2 3">DSM 5604</strain>
    </source>
</reference>
<keyword evidence="3" id="KW-1185">Reference proteome</keyword>
<dbReference type="Pfam" id="PF11804">
    <property type="entry name" value="DUF3325"/>
    <property type="match status" value="1"/>
</dbReference>